<evidence type="ECO:0000256" key="2">
    <source>
        <dbReference type="SAM" id="SignalP"/>
    </source>
</evidence>
<dbReference type="Proteomes" id="UP000184073">
    <property type="component" value="Unassembled WGS sequence"/>
</dbReference>
<organism evidence="4 5">
    <name type="scientific">Aspergillus versicolor CBS 583.65</name>
    <dbReference type="NCBI Taxonomy" id="1036611"/>
    <lineage>
        <taxon>Eukaryota</taxon>
        <taxon>Fungi</taxon>
        <taxon>Dikarya</taxon>
        <taxon>Ascomycota</taxon>
        <taxon>Pezizomycotina</taxon>
        <taxon>Eurotiomycetes</taxon>
        <taxon>Eurotiomycetidae</taxon>
        <taxon>Eurotiales</taxon>
        <taxon>Aspergillaceae</taxon>
        <taxon>Aspergillus</taxon>
        <taxon>Aspergillus subgen. Nidulantes</taxon>
    </lineage>
</organism>
<protein>
    <recommendedName>
        <fullName evidence="3">DUF7136 domain-containing protein</fullName>
    </recommendedName>
</protein>
<feature type="signal peptide" evidence="2">
    <location>
        <begin position="1"/>
        <end position="20"/>
    </location>
</feature>
<feature type="domain" description="DUF7136" evidence="3">
    <location>
        <begin position="27"/>
        <end position="211"/>
    </location>
</feature>
<dbReference type="InterPro" id="IPR055560">
    <property type="entry name" value="DUF7136"/>
</dbReference>
<dbReference type="AlphaFoldDB" id="A0A1L9PKP3"/>
<feature type="compositionally biased region" description="Acidic residues" evidence="1">
    <location>
        <begin position="252"/>
        <end position="295"/>
    </location>
</feature>
<reference evidence="5" key="1">
    <citation type="journal article" date="2017" name="Genome Biol.">
        <title>Comparative genomics reveals high biological diversity and specific adaptations in the industrially and medically important fungal genus Aspergillus.</title>
        <authorList>
            <person name="de Vries R.P."/>
            <person name="Riley R."/>
            <person name="Wiebenga A."/>
            <person name="Aguilar-Osorio G."/>
            <person name="Amillis S."/>
            <person name="Uchima C.A."/>
            <person name="Anderluh G."/>
            <person name="Asadollahi M."/>
            <person name="Askin M."/>
            <person name="Barry K."/>
            <person name="Battaglia E."/>
            <person name="Bayram O."/>
            <person name="Benocci T."/>
            <person name="Braus-Stromeyer S.A."/>
            <person name="Caldana C."/>
            <person name="Canovas D."/>
            <person name="Cerqueira G.C."/>
            <person name="Chen F."/>
            <person name="Chen W."/>
            <person name="Choi C."/>
            <person name="Clum A."/>
            <person name="Dos Santos R.A."/>
            <person name="Damasio A.R."/>
            <person name="Diallinas G."/>
            <person name="Emri T."/>
            <person name="Fekete E."/>
            <person name="Flipphi M."/>
            <person name="Freyberg S."/>
            <person name="Gallo A."/>
            <person name="Gournas C."/>
            <person name="Habgood R."/>
            <person name="Hainaut M."/>
            <person name="Harispe M.L."/>
            <person name="Henrissat B."/>
            <person name="Hilden K.S."/>
            <person name="Hope R."/>
            <person name="Hossain A."/>
            <person name="Karabika E."/>
            <person name="Karaffa L."/>
            <person name="Karanyi Z."/>
            <person name="Krasevec N."/>
            <person name="Kuo A."/>
            <person name="Kusch H."/>
            <person name="LaButti K."/>
            <person name="Lagendijk E.L."/>
            <person name="Lapidus A."/>
            <person name="Levasseur A."/>
            <person name="Lindquist E."/>
            <person name="Lipzen A."/>
            <person name="Logrieco A.F."/>
            <person name="MacCabe A."/>
            <person name="Maekelae M.R."/>
            <person name="Malavazi I."/>
            <person name="Melin P."/>
            <person name="Meyer V."/>
            <person name="Mielnichuk N."/>
            <person name="Miskei M."/>
            <person name="Molnar A.P."/>
            <person name="Mule G."/>
            <person name="Ngan C.Y."/>
            <person name="Orejas M."/>
            <person name="Orosz E."/>
            <person name="Ouedraogo J.P."/>
            <person name="Overkamp K.M."/>
            <person name="Park H.-S."/>
            <person name="Perrone G."/>
            <person name="Piumi F."/>
            <person name="Punt P.J."/>
            <person name="Ram A.F."/>
            <person name="Ramon A."/>
            <person name="Rauscher S."/>
            <person name="Record E."/>
            <person name="Riano-Pachon D.M."/>
            <person name="Robert V."/>
            <person name="Roehrig J."/>
            <person name="Ruller R."/>
            <person name="Salamov A."/>
            <person name="Salih N.S."/>
            <person name="Samson R.A."/>
            <person name="Sandor E."/>
            <person name="Sanguinetti M."/>
            <person name="Schuetze T."/>
            <person name="Sepcic K."/>
            <person name="Shelest E."/>
            <person name="Sherlock G."/>
            <person name="Sophianopoulou V."/>
            <person name="Squina F.M."/>
            <person name="Sun H."/>
            <person name="Susca A."/>
            <person name="Todd R.B."/>
            <person name="Tsang A."/>
            <person name="Unkles S.E."/>
            <person name="van de Wiele N."/>
            <person name="van Rossen-Uffink D."/>
            <person name="Oliveira J.V."/>
            <person name="Vesth T.C."/>
            <person name="Visser J."/>
            <person name="Yu J.-H."/>
            <person name="Zhou M."/>
            <person name="Andersen M.R."/>
            <person name="Archer D.B."/>
            <person name="Baker S.E."/>
            <person name="Benoit I."/>
            <person name="Brakhage A.A."/>
            <person name="Braus G.H."/>
            <person name="Fischer R."/>
            <person name="Frisvad J.C."/>
            <person name="Goldman G.H."/>
            <person name="Houbraken J."/>
            <person name="Oakley B."/>
            <person name="Pocsi I."/>
            <person name="Scazzocchio C."/>
            <person name="Seiboth B."/>
            <person name="vanKuyk P.A."/>
            <person name="Wortman J."/>
            <person name="Dyer P.S."/>
            <person name="Grigoriev I.V."/>
        </authorList>
    </citation>
    <scope>NUCLEOTIDE SEQUENCE [LARGE SCALE GENOMIC DNA]</scope>
    <source>
        <strain evidence="5">CBS 583.65</strain>
    </source>
</reference>
<dbReference type="EMBL" id="KV878129">
    <property type="protein sequence ID" value="OJJ02100.1"/>
    <property type="molecule type" value="Genomic_DNA"/>
</dbReference>
<proteinExistence type="predicted"/>
<evidence type="ECO:0000313" key="4">
    <source>
        <dbReference type="EMBL" id="OJJ02100.1"/>
    </source>
</evidence>
<name>A0A1L9PKP3_ASPVE</name>
<feature type="chain" id="PRO_5012408721" description="DUF7136 domain-containing protein" evidence="2">
    <location>
        <begin position="21"/>
        <end position="341"/>
    </location>
</feature>
<keyword evidence="2" id="KW-0732">Signal</keyword>
<feature type="region of interest" description="Disordered" evidence="1">
    <location>
        <begin position="252"/>
        <end position="325"/>
    </location>
</feature>
<evidence type="ECO:0000256" key="1">
    <source>
        <dbReference type="SAM" id="MobiDB-lite"/>
    </source>
</evidence>
<accession>A0A1L9PKP3</accession>
<keyword evidence="5" id="KW-1185">Reference proteome</keyword>
<dbReference type="VEuPathDB" id="FungiDB:ASPVEDRAFT_655917"/>
<dbReference type="RefSeq" id="XP_040667862.1">
    <property type="nucleotide sequence ID" value="XM_040815817.1"/>
</dbReference>
<gene>
    <name evidence="4" type="ORF">ASPVEDRAFT_655917</name>
</gene>
<sequence length="341" mass="37770">MRFLPSTSLWWLSLSSLAIASEIPYDAQIEIDVLFPRNETYNNLTSFPVVLAIQDVKSAYRFEWEISWTMYNAAPGARELDYTSGYGSYSNIGNNHFQWYFDDVAVVPMMGYNFTKMKPGPYRLEWEYYTTPCTNRPPNTIVYNIRQVIASGVQFFSVVEDGSGLDFEIPVDECPAFGDLWAVKESTYLYCPFLRDSDDGDKDPCKAKLQNREQVDCIRDYLFEGTRQVPNNETEACRSAFKRADVAWLEPLSDDGDEDEGNDDGSSDNDDGGSDNDDGGSDNDDGGSDNDDGGSDNDNGGSDNDDGGSSDKQDDTEGYAVSHRPGLFGVAVLGLLAVAAM</sequence>
<dbReference type="Pfam" id="PF23584">
    <property type="entry name" value="DUF7136"/>
    <property type="match status" value="1"/>
</dbReference>
<evidence type="ECO:0000313" key="5">
    <source>
        <dbReference type="Proteomes" id="UP000184073"/>
    </source>
</evidence>
<evidence type="ECO:0000259" key="3">
    <source>
        <dbReference type="Pfam" id="PF23584"/>
    </source>
</evidence>
<dbReference type="GeneID" id="63731328"/>
<dbReference type="OrthoDB" id="4490227at2759"/>